<evidence type="ECO:0000256" key="6">
    <source>
        <dbReference type="ARBA" id="ARBA00022989"/>
    </source>
</evidence>
<evidence type="ECO:0000256" key="7">
    <source>
        <dbReference type="ARBA" id="ARBA00023136"/>
    </source>
</evidence>
<dbReference type="Pfam" id="PF04647">
    <property type="entry name" value="AgrB"/>
    <property type="match status" value="1"/>
</dbReference>
<keyword evidence="2" id="KW-0673">Quorum sensing</keyword>
<feature type="transmembrane region" description="Helical" evidence="8">
    <location>
        <begin position="108"/>
        <end position="129"/>
    </location>
</feature>
<dbReference type="SMART" id="SM00793">
    <property type="entry name" value="AgrB"/>
    <property type="match status" value="1"/>
</dbReference>
<gene>
    <name evidence="9" type="ORF">CLG_0076</name>
</gene>
<keyword evidence="4 8" id="KW-0812">Transmembrane</keyword>
<evidence type="ECO:0000256" key="2">
    <source>
        <dbReference type="ARBA" id="ARBA00022654"/>
    </source>
</evidence>
<sequence length="161" mass="18758">MLNKITLKITNYIKLNGNIKNEGDLDRINYSLQVILGDLLKTIILVCMFLNLGKIKYFLFSLLILSSIRTFLGGYHCKTFTTCFCFSLVFFLLTSFVGPMIPRLSNNIYYILSLINILIVVFYAPFPNIKRPIKTKKRRQNLKLLSIFSLIFWTSLLCFEF</sequence>
<feature type="transmembrane region" description="Helical" evidence="8">
    <location>
        <begin position="141"/>
        <end position="159"/>
    </location>
</feature>
<evidence type="ECO:0000256" key="1">
    <source>
        <dbReference type="ARBA" id="ARBA00022475"/>
    </source>
</evidence>
<evidence type="ECO:0000256" key="8">
    <source>
        <dbReference type="SAM" id="Phobius"/>
    </source>
</evidence>
<accession>A0A9N7G130</accession>
<dbReference type="GO" id="GO:0006508">
    <property type="term" value="P:proteolysis"/>
    <property type="evidence" value="ECO:0007669"/>
    <property type="project" value="UniProtKB-KW"/>
</dbReference>
<reference evidence="9 10" key="1">
    <citation type="submission" date="2009-06" db="EMBL/GenBank/DDBJ databases">
        <authorList>
            <person name="Shrivastava S."/>
            <person name="Brinkac L.B."/>
            <person name="Brown J.L."/>
            <person name="Bruce D.B."/>
            <person name="Detter C."/>
            <person name="Green L.D."/>
            <person name="Munk C.A."/>
            <person name="Rogers Y.C."/>
            <person name="Tapia R."/>
            <person name="Saunders E.S."/>
            <person name="Sims D.R."/>
            <person name="Smith L.A."/>
            <person name="Smith T.J."/>
            <person name="Sutton G."/>
            <person name="Brettin T."/>
        </authorList>
    </citation>
    <scope>NUCLEOTIDE SEQUENCE [LARGE SCALE GENOMIC DNA]</scope>
    <source>
        <strain evidence="10">D str. 1873</strain>
        <plasmid evidence="9 10">pCLG1</plasmid>
    </source>
</reference>
<keyword evidence="6 8" id="KW-1133">Transmembrane helix</keyword>
<dbReference type="EMBL" id="CP001659">
    <property type="protein sequence ID" value="ACT33612.1"/>
    <property type="molecule type" value="Genomic_DNA"/>
</dbReference>
<evidence type="ECO:0000313" key="9">
    <source>
        <dbReference type="EMBL" id="ACT33612.1"/>
    </source>
</evidence>
<keyword evidence="3" id="KW-0645">Protease</keyword>
<evidence type="ECO:0000256" key="3">
    <source>
        <dbReference type="ARBA" id="ARBA00022670"/>
    </source>
</evidence>
<evidence type="ECO:0000313" key="10">
    <source>
        <dbReference type="Proteomes" id="UP000006160"/>
    </source>
</evidence>
<protein>
    <submittedName>
        <fullName evidence="9">Accessory gene regulator B</fullName>
    </submittedName>
</protein>
<geneLocation type="plasmid" evidence="9 10">
    <name>pCLG1</name>
</geneLocation>
<dbReference type="InterPro" id="IPR006741">
    <property type="entry name" value="AgrB"/>
</dbReference>
<dbReference type="GO" id="GO:0009372">
    <property type="term" value="P:quorum sensing"/>
    <property type="evidence" value="ECO:0007669"/>
    <property type="project" value="UniProtKB-KW"/>
</dbReference>
<dbReference type="GO" id="GO:0016020">
    <property type="term" value="C:membrane"/>
    <property type="evidence" value="ECO:0007669"/>
    <property type="project" value="InterPro"/>
</dbReference>
<keyword evidence="9" id="KW-0614">Plasmid</keyword>
<name>A0A9N7G130_CLOBO</name>
<feature type="transmembrane region" description="Helical" evidence="8">
    <location>
        <begin position="82"/>
        <end position="102"/>
    </location>
</feature>
<keyword evidence="7 8" id="KW-0472">Membrane</keyword>
<keyword evidence="5" id="KW-0378">Hydrolase</keyword>
<organism evidence="9 10">
    <name type="scientific">Clostridium botulinum D str. 1873</name>
    <dbReference type="NCBI Taxonomy" id="592027"/>
    <lineage>
        <taxon>Bacteria</taxon>
        <taxon>Bacillati</taxon>
        <taxon>Bacillota</taxon>
        <taxon>Clostridia</taxon>
        <taxon>Eubacteriales</taxon>
        <taxon>Clostridiaceae</taxon>
        <taxon>Clostridium</taxon>
    </lineage>
</organism>
<dbReference type="GO" id="GO:0008233">
    <property type="term" value="F:peptidase activity"/>
    <property type="evidence" value="ECO:0007669"/>
    <property type="project" value="UniProtKB-KW"/>
</dbReference>
<evidence type="ECO:0000256" key="4">
    <source>
        <dbReference type="ARBA" id="ARBA00022692"/>
    </source>
</evidence>
<proteinExistence type="predicted"/>
<evidence type="ECO:0000256" key="5">
    <source>
        <dbReference type="ARBA" id="ARBA00022801"/>
    </source>
</evidence>
<keyword evidence="1" id="KW-1003">Cell membrane</keyword>
<dbReference type="AlphaFoldDB" id="A0A9N7G130"/>
<dbReference type="Proteomes" id="UP000006160">
    <property type="component" value="Plasmid pCLG1"/>
</dbReference>
<dbReference type="RefSeq" id="WP_012669449.1">
    <property type="nucleotide sequence ID" value="NC_012946.1"/>
</dbReference>